<dbReference type="AlphaFoldDB" id="F1Z3N6"/>
<dbReference type="STRING" id="983920.Y88_1654"/>
<reference evidence="1 2" key="1">
    <citation type="journal article" date="2012" name="J. Bacteriol.">
        <title>Draft Genome Sequence of Novosphingobium nitrogenifigens Y88T.</title>
        <authorList>
            <person name="Strabala T.J."/>
            <person name="Macdonald L."/>
            <person name="Liu V."/>
            <person name="Smit A.M."/>
        </authorList>
    </citation>
    <scope>NUCLEOTIDE SEQUENCE [LARGE SCALE GENOMIC DNA]</scope>
    <source>
        <strain evidence="1 2">DSM 19370</strain>
    </source>
</reference>
<name>F1Z3N6_9SPHN</name>
<accession>F1Z3N6</accession>
<dbReference type="Proteomes" id="UP000004728">
    <property type="component" value="Unassembled WGS sequence"/>
</dbReference>
<sequence length="90" mass="9085">MTQASASDDTLRLNLAQLQGLGTVSLDHPAAPLSIATVDFATLDAIALNVIGITLISGIDGALTITAPQLGALGAITLEPPPTSRWPTPA</sequence>
<evidence type="ECO:0000313" key="2">
    <source>
        <dbReference type="Proteomes" id="UP000004728"/>
    </source>
</evidence>
<organism evidence="1 2">
    <name type="scientific">Novosphingobium nitrogenifigens DSM 19370</name>
    <dbReference type="NCBI Taxonomy" id="983920"/>
    <lineage>
        <taxon>Bacteria</taxon>
        <taxon>Pseudomonadati</taxon>
        <taxon>Pseudomonadota</taxon>
        <taxon>Alphaproteobacteria</taxon>
        <taxon>Sphingomonadales</taxon>
        <taxon>Sphingomonadaceae</taxon>
        <taxon>Novosphingobium</taxon>
    </lineage>
</organism>
<dbReference type="InParanoid" id="F1Z3N6"/>
<dbReference type="RefSeq" id="WP_008068007.1">
    <property type="nucleotide sequence ID" value="NZ_AQWK01000012.1"/>
</dbReference>
<keyword evidence="2" id="KW-1185">Reference proteome</keyword>
<comment type="caution">
    <text evidence="1">The sequence shown here is derived from an EMBL/GenBank/DDBJ whole genome shotgun (WGS) entry which is preliminary data.</text>
</comment>
<gene>
    <name evidence="1" type="ORF">Y88_1654</name>
</gene>
<proteinExistence type="predicted"/>
<protein>
    <submittedName>
        <fullName evidence="1">Deoxyribose-phosphate aldolase</fullName>
    </submittedName>
</protein>
<dbReference type="EMBL" id="AEWJ01000008">
    <property type="protein sequence ID" value="EGD60767.1"/>
    <property type="molecule type" value="Genomic_DNA"/>
</dbReference>
<evidence type="ECO:0000313" key="1">
    <source>
        <dbReference type="EMBL" id="EGD60767.1"/>
    </source>
</evidence>
<dbReference type="HOGENOM" id="CLU_2437904_0_0_5"/>